<dbReference type="EMBL" id="BMAV01019736">
    <property type="protein sequence ID" value="GFY72937.1"/>
    <property type="molecule type" value="Genomic_DNA"/>
</dbReference>
<proteinExistence type="predicted"/>
<dbReference type="Proteomes" id="UP000886998">
    <property type="component" value="Unassembled WGS sequence"/>
</dbReference>
<reference evidence="1" key="1">
    <citation type="submission" date="2020-08" db="EMBL/GenBank/DDBJ databases">
        <title>Multicomponent nature underlies the extraordinary mechanical properties of spider dragline silk.</title>
        <authorList>
            <person name="Kono N."/>
            <person name="Nakamura H."/>
            <person name="Mori M."/>
            <person name="Yoshida Y."/>
            <person name="Ohtoshi R."/>
            <person name="Malay A.D."/>
            <person name="Moran D.A.P."/>
            <person name="Tomita M."/>
            <person name="Numata K."/>
            <person name="Arakawa K."/>
        </authorList>
    </citation>
    <scope>NUCLEOTIDE SEQUENCE</scope>
</reference>
<protein>
    <submittedName>
        <fullName evidence="1">Uncharacterized protein</fullName>
    </submittedName>
</protein>
<accession>A0A8X7CQR3</accession>
<organism evidence="1 2">
    <name type="scientific">Trichonephila inaurata madagascariensis</name>
    <dbReference type="NCBI Taxonomy" id="2747483"/>
    <lineage>
        <taxon>Eukaryota</taxon>
        <taxon>Metazoa</taxon>
        <taxon>Ecdysozoa</taxon>
        <taxon>Arthropoda</taxon>
        <taxon>Chelicerata</taxon>
        <taxon>Arachnida</taxon>
        <taxon>Araneae</taxon>
        <taxon>Araneomorphae</taxon>
        <taxon>Entelegynae</taxon>
        <taxon>Araneoidea</taxon>
        <taxon>Nephilidae</taxon>
        <taxon>Trichonephila</taxon>
        <taxon>Trichonephila inaurata</taxon>
    </lineage>
</organism>
<evidence type="ECO:0000313" key="2">
    <source>
        <dbReference type="Proteomes" id="UP000886998"/>
    </source>
</evidence>
<dbReference type="AlphaFoldDB" id="A0A8X7CQR3"/>
<name>A0A8X7CQR3_9ARAC</name>
<keyword evidence="2" id="KW-1185">Reference proteome</keyword>
<comment type="caution">
    <text evidence="1">The sequence shown here is derived from an EMBL/GenBank/DDBJ whole genome shotgun (WGS) entry which is preliminary data.</text>
</comment>
<sequence length="86" mass="9913">MQTLFDFVSSEDICPDRNGHRAYRMIRLSITVCDDNIYNYQFLINPENQSLFLLKIPPPIKFTVVAESATAENPAELEQITLCFQN</sequence>
<evidence type="ECO:0000313" key="1">
    <source>
        <dbReference type="EMBL" id="GFY72937.1"/>
    </source>
</evidence>
<gene>
    <name evidence="1" type="ORF">TNIN_154611</name>
</gene>